<dbReference type="KEGG" id="nyu:D7D52_03105"/>
<evidence type="ECO:0000256" key="2">
    <source>
        <dbReference type="SAM" id="Phobius"/>
    </source>
</evidence>
<accession>A0A386Z5U9</accession>
<feature type="compositionally biased region" description="Polar residues" evidence="1">
    <location>
        <begin position="11"/>
        <end position="20"/>
    </location>
</feature>
<feature type="compositionally biased region" description="Low complexity" evidence="1">
    <location>
        <begin position="233"/>
        <end position="290"/>
    </location>
</feature>
<feature type="compositionally biased region" description="Low complexity" evidence="1">
    <location>
        <begin position="21"/>
        <end position="35"/>
    </location>
</feature>
<proteinExistence type="predicted"/>
<gene>
    <name evidence="3" type="ORF">D7D52_03105</name>
</gene>
<dbReference type="InterPro" id="IPR035166">
    <property type="entry name" value="DUF5336"/>
</dbReference>
<organism evidence="3 4">
    <name type="scientific">Nocardia yunnanensis</name>
    <dbReference type="NCBI Taxonomy" id="2382165"/>
    <lineage>
        <taxon>Bacteria</taxon>
        <taxon>Bacillati</taxon>
        <taxon>Actinomycetota</taxon>
        <taxon>Actinomycetes</taxon>
        <taxon>Mycobacteriales</taxon>
        <taxon>Nocardiaceae</taxon>
        <taxon>Nocardia</taxon>
    </lineage>
</organism>
<keyword evidence="2" id="KW-1133">Transmembrane helix</keyword>
<evidence type="ECO:0000313" key="4">
    <source>
        <dbReference type="Proteomes" id="UP000267164"/>
    </source>
</evidence>
<keyword evidence="2" id="KW-0472">Membrane</keyword>
<reference evidence="3 4" key="1">
    <citation type="submission" date="2018-09" db="EMBL/GenBank/DDBJ databases">
        <title>Nocardia yunnanensis sp. nov., an actinomycete isolated from a soil sample.</title>
        <authorList>
            <person name="Zhang J."/>
        </authorList>
    </citation>
    <scope>NUCLEOTIDE SEQUENCE [LARGE SCALE GENOMIC DNA]</scope>
    <source>
        <strain evidence="3 4">CFHS0054</strain>
    </source>
</reference>
<name>A0A386Z5U9_9NOCA</name>
<protein>
    <recommendedName>
        <fullName evidence="5">34 kDa antigenic protein</fullName>
    </recommendedName>
</protein>
<feature type="transmembrane region" description="Helical" evidence="2">
    <location>
        <begin position="152"/>
        <end position="172"/>
    </location>
</feature>
<evidence type="ECO:0000313" key="3">
    <source>
        <dbReference type="EMBL" id="AYF73020.1"/>
    </source>
</evidence>
<dbReference type="RefSeq" id="WP_120734961.1">
    <property type="nucleotide sequence ID" value="NZ_CP032568.1"/>
</dbReference>
<feature type="region of interest" description="Disordered" evidence="1">
    <location>
        <begin position="183"/>
        <end position="330"/>
    </location>
</feature>
<feature type="transmembrane region" description="Helical" evidence="2">
    <location>
        <begin position="47"/>
        <end position="69"/>
    </location>
</feature>
<dbReference type="OrthoDB" id="4571505at2"/>
<evidence type="ECO:0000256" key="1">
    <source>
        <dbReference type="SAM" id="MobiDB-lite"/>
    </source>
</evidence>
<feature type="region of interest" description="Disordered" evidence="1">
    <location>
        <begin position="1"/>
        <end position="35"/>
    </location>
</feature>
<keyword evidence="4" id="KW-1185">Reference proteome</keyword>
<dbReference type="AlphaFoldDB" id="A0A386Z5U9"/>
<feature type="transmembrane region" description="Helical" evidence="2">
    <location>
        <begin position="95"/>
        <end position="114"/>
    </location>
</feature>
<sequence>MSYPTGGSGYNAPQPTPSSTPGYGSQPAGAPAAGSGTSPVAGKGLPFFLTVGIAALGVINFLLGFAPYIGAKSVEIAGTRVGGDTSVGLFESPGTAALVTLLLLAGLLAAVSLLPRANTNTALVAAVSVAAFLAILFSSFDLGDSVTLKWGGWVILFLSFVQAVAAVLALLFEIGLVKAPEPKPAAPQGGYGQQPFSTTGPQSYQQPSFGQQGGYGQQPQQPSFGQQGGQPGYGQQPSHGQQAGYGQQPAGYGTGSQPTYGQQQQPSYGQQPGYGQQPYGQQPQQPAGGAEATQHFGGQAQRPATPFGGEQSADPSADATRAFRPGQDDK</sequence>
<feature type="compositionally biased region" description="Low complexity" evidence="1">
    <location>
        <begin position="200"/>
        <end position="210"/>
    </location>
</feature>
<evidence type="ECO:0008006" key="5">
    <source>
        <dbReference type="Google" id="ProtNLM"/>
    </source>
</evidence>
<keyword evidence="2" id="KW-0812">Transmembrane</keyword>
<dbReference type="Proteomes" id="UP000267164">
    <property type="component" value="Chromosome"/>
</dbReference>
<dbReference type="EMBL" id="CP032568">
    <property type="protein sequence ID" value="AYF73020.1"/>
    <property type="molecule type" value="Genomic_DNA"/>
</dbReference>
<dbReference type="Pfam" id="PF17270">
    <property type="entry name" value="DUF5336"/>
    <property type="match status" value="1"/>
</dbReference>
<feature type="transmembrane region" description="Helical" evidence="2">
    <location>
        <begin position="121"/>
        <end position="140"/>
    </location>
</feature>